<evidence type="ECO:0008006" key="8">
    <source>
        <dbReference type="Google" id="ProtNLM"/>
    </source>
</evidence>
<dbReference type="InterPro" id="IPR010911">
    <property type="entry name" value="Rab_BD"/>
</dbReference>
<gene>
    <name evidence="6" type="primary">LOC114031398</name>
</gene>
<organism evidence="6 7">
    <name type="scientific">Vombatus ursinus</name>
    <name type="common">Common wombat</name>
    <dbReference type="NCBI Taxonomy" id="29139"/>
    <lineage>
        <taxon>Eukaryota</taxon>
        <taxon>Metazoa</taxon>
        <taxon>Chordata</taxon>
        <taxon>Craniata</taxon>
        <taxon>Vertebrata</taxon>
        <taxon>Euteleostomi</taxon>
        <taxon>Mammalia</taxon>
        <taxon>Metatheria</taxon>
        <taxon>Diprotodontia</taxon>
        <taxon>Vombatidae</taxon>
        <taxon>Vombatus</taxon>
    </lineage>
</organism>
<evidence type="ECO:0000256" key="3">
    <source>
        <dbReference type="ARBA" id="ARBA00023136"/>
    </source>
</evidence>
<evidence type="ECO:0000313" key="7">
    <source>
        <dbReference type="Proteomes" id="UP000314987"/>
    </source>
</evidence>
<dbReference type="Proteomes" id="UP000314987">
    <property type="component" value="Unassembled WGS sequence"/>
</dbReference>
<evidence type="ECO:0000256" key="1">
    <source>
        <dbReference type="ARBA" id="ARBA00004170"/>
    </source>
</evidence>
<dbReference type="InterPro" id="IPR011011">
    <property type="entry name" value="Znf_FYVE_PHD"/>
</dbReference>
<proteinExistence type="predicted"/>
<keyword evidence="3" id="KW-0472">Membrane</keyword>
<dbReference type="Gene3D" id="2.60.40.150">
    <property type="entry name" value="C2 domain"/>
    <property type="match status" value="1"/>
</dbReference>
<dbReference type="GO" id="GO:0005886">
    <property type="term" value="C:plasma membrane"/>
    <property type="evidence" value="ECO:0007669"/>
    <property type="project" value="TreeGrafter"/>
</dbReference>
<feature type="domain" description="C2" evidence="4">
    <location>
        <begin position="297"/>
        <end position="419"/>
    </location>
</feature>
<dbReference type="GO" id="GO:0031267">
    <property type="term" value="F:small GTPase binding"/>
    <property type="evidence" value="ECO:0007669"/>
    <property type="project" value="InterPro"/>
</dbReference>
<sequence length="466" mass="53452">MTQEVNLNSLKELEREMVLQVLYRDQMVQKVEEERIRKLKLHLQDLRWRPAKNTNQEYKEKFCARCQKSLGLVINRGGVCQGCSHRVCSECRVFLRKTYMWKCTVCFADGDVKIKTGEWFFEERAKKFPAESKHETAGAKLLKSYQKLRLPFGPDITLTLSVLIQELGQLKGFNKSMENLFLSLTTHIKKISKSQNDMTSDKHLLTTNYREGMDQKERRSQSDTAINLTTRTVSLTDHLKLINQEDDENFINPILEQENIIPTSTHSIMFSGGIKRGSLASISSTCTEVGSFDNADVTGEILFALQYDFKTSTLEICIKACRNLAFGEEKKKKCNPYIKTYLLPDRGSQAKRKTSVKKNTVDPLFHETLKYHVEYSQLQTRLLQISVWHLGTLTRKVFLGEVLIPLASWNFEDSTAQSFHWHQLKAKVIPGFNVVHVIGGISITAFMEGLADNAKTVRWHSKILQS</sequence>
<dbReference type="FunFam" id="3.30.40.10:FF:000018">
    <property type="entry name" value="Synaptotagmin-like 5, isoform CRA_a"/>
    <property type="match status" value="1"/>
</dbReference>
<dbReference type="PROSITE" id="PS50916">
    <property type="entry name" value="RABBD"/>
    <property type="match status" value="1"/>
</dbReference>
<reference evidence="7" key="1">
    <citation type="submission" date="2018-12" db="EMBL/GenBank/DDBJ databases">
        <authorList>
            <person name="Yazar S."/>
        </authorList>
    </citation>
    <scope>NUCLEOTIDE SEQUENCE [LARGE SCALE GENOMIC DNA]</scope>
</reference>
<keyword evidence="2" id="KW-0677">Repeat</keyword>
<evidence type="ECO:0000259" key="5">
    <source>
        <dbReference type="PROSITE" id="PS50916"/>
    </source>
</evidence>
<dbReference type="AlphaFoldDB" id="A0A4X2LN15"/>
<dbReference type="PROSITE" id="PS50004">
    <property type="entry name" value="C2"/>
    <property type="match status" value="1"/>
</dbReference>
<dbReference type="PANTHER" id="PTHR45716">
    <property type="entry name" value="BITESIZE, ISOFORM I"/>
    <property type="match status" value="1"/>
</dbReference>
<dbReference type="OMA" id="RKKKCNP"/>
<dbReference type="InterPro" id="IPR041282">
    <property type="entry name" value="FYVE_2"/>
</dbReference>
<dbReference type="PANTHER" id="PTHR45716:SF1">
    <property type="entry name" value="SYNAPTOTAGMIN-LIKE PROTEIN 3"/>
    <property type="match status" value="1"/>
</dbReference>
<keyword evidence="7" id="KW-1185">Reference proteome</keyword>
<dbReference type="InterPro" id="IPR035892">
    <property type="entry name" value="C2_domain_sf"/>
</dbReference>
<dbReference type="Pfam" id="PF00168">
    <property type="entry name" value="C2"/>
    <property type="match status" value="1"/>
</dbReference>
<comment type="subcellular location">
    <subcellularLocation>
        <location evidence="1">Membrane</location>
        <topology evidence="1">Peripheral membrane protein</topology>
    </subcellularLocation>
</comment>
<dbReference type="SUPFAM" id="SSF49562">
    <property type="entry name" value="C2 domain (Calcium/lipid-binding domain, CaLB)"/>
    <property type="match status" value="1"/>
</dbReference>
<dbReference type="GO" id="GO:0006887">
    <property type="term" value="P:exocytosis"/>
    <property type="evidence" value="ECO:0007669"/>
    <property type="project" value="TreeGrafter"/>
</dbReference>
<protein>
    <recommendedName>
        <fullName evidence="8">Synaptotagmin like 3</fullName>
    </recommendedName>
</protein>
<dbReference type="Pfam" id="PF02318">
    <property type="entry name" value="FYVE_2"/>
    <property type="match status" value="1"/>
</dbReference>
<evidence type="ECO:0000313" key="6">
    <source>
        <dbReference type="Ensembl" id="ENSVURP00010023331.1"/>
    </source>
</evidence>
<dbReference type="GeneTree" id="ENSGT00940000160610"/>
<dbReference type="Ensembl" id="ENSVURT00010026551.1">
    <property type="protein sequence ID" value="ENSVURP00010023331.1"/>
    <property type="gene ID" value="ENSVURG00010017878.1"/>
</dbReference>
<dbReference type="GO" id="GO:0006886">
    <property type="term" value="P:intracellular protein transport"/>
    <property type="evidence" value="ECO:0007669"/>
    <property type="project" value="InterPro"/>
</dbReference>
<evidence type="ECO:0000256" key="2">
    <source>
        <dbReference type="ARBA" id="ARBA00022737"/>
    </source>
</evidence>
<dbReference type="Gene3D" id="3.30.40.10">
    <property type="entry name" value="Zinc/RING finger domain, C3HC4 (zinc finger)"/>
    <property type="match status" value="1"/>
</dbReference>
<dbReference type="InterPro" id="IPR000008">
    <property type="entry name" value="C2_dom"/>
</dbReference>
<dbReference type="SUPFAM" id="SSF57903">
    <property type="entry name" value="FYVE/PHD zinc finger"/>
    <property type="match status" value="1"/>
</dbReference>
<dbReference type="InterPro" id="IPR013083">
    <property type="entry name" value="Znf_RING/FYVE/PHD"/>
</dbReference>
<feature type="domain" description="RabBD" evidence="5">
    <location>
        <begin position="4"/>
        <end position="123"/>
    </location>
</feature>
<reference evidence="6" key="2">
    <citation type="submission" date="2025-08" db="UniProtKB">
        <authorList>
            <consortium name="Ensembl"/>
        </authorList>
    </citation>
    <scope>IDENTIFICATION</scope>
</reference>
<dbReference type="SMART" id="SM00239">
    <property type="entry name" value="C2"/>
    <property type="match status" value="1"/>
</dbReference>
<name>A0A4X2LN15_VOMUR</name>
<accession>A0A4X2LN15</accession>
<dbReference type="STRING" id="29139.ENSVURP00010023331"/>
<reference evidence="6" key="3">
    <citation type="submission" date="2025-09" db="UniProtKB">
        <authorList>
            <consortium name="Ensembl"/>
        </authorList>
    </citation>
    <scope>IDENTIFICATION</scope>
</reference>
<evidence type="ECO:0000259" key="4">
    <source>
        <dbReference type="PROSITE" id="PS50004"/>
    </source>
</evidence>
<dbReference type="FunFam" id="2.60.40.150:FF:000006">
    <property type="entry name" value="Synaptotagmin-like 5, isoform CRA_a"/>
    <property type="match status" value="1"/>
</dbReference>
<dbReference type="GO" id="GO:0042043">
    <property type="term" value="F:neurexin family protein binding"/>
    <property type="evidence" value="ECO:0007669"/>
    <property type="project" value="TreeGrafter"/>
</dbReference>
<dbReference type="GO" id="GO:0070382">
    <property type="term" value="C:exocytic vesicle"/>
    <property type="evidence" value="ECO:0007669"/>
    <property type="project" value="TreeGrafter"/>
</dbReference>